<comment type="caution">
    <text evidence="2">The sequence shown here is derived from an EMBL/GenBank/DDBJ whole genome shotgun (WGS) entry which is preliminary data.</text>
</comment>
<dbReference type="InterPro" id="IPR053167">
    <property type="entry name" value="Spore_coat_component"/>
</dbReference>
<keyword evidence="3" id="KW-1185">Reference proteome</keyword>
<name>A0A502FZH3_9SPHN</name>
<organism evidence="2 3">
    <name type="scientific">Sphingomonas glacialis</name>
    <dbReference type="NCBI Taxonomy" id="658225"/>
    <lineage>
        <taxon>Bacteria</taxon>
        <taxon>Pseudomonadati</taxon>
        <taxon>Pseudomonadota</taxon>
        <taxon>Alphaproteobacteria</taxon>
        <taxon>Sphingomonadales</taxon>
        <taxon>Sphingomonadaceae</taxon>
        <taxon>Sphingomonas</taxon>
    </lineage>
</organism>
<dbReference type="Proteomes" id="UP000319931">
    <property type="component" value="Unassembled WGS sequence"/>
</dbReference>
<proteinExistence type="predicted"/>
<evidence type="ECO:0000313" key="3">
    <source>
        <dbReference type="Proteomes" id="UP000319931"/>
    </source>
</evidence>
<sequence length="136" mass="13475">MDIGAVVTNSCVVSTTAINLVNVDLISTAARDATGGMAVTCTNGAGWSAAADAGNGTGATPGARQMVSGADVLDYALYSDAARTILWGDGTAGTQAIADTGTGSVQNKVIYASVLPGQVTAHAGTYADQINVTVTY</sequence>
<gene>
    <name evidence="2" type="ORF">EAH76_09700</name>
</gene>
<dbReference type="EMBL" id="RCZC01000002">
    <property type="protein sequence ID" value="TPG54869.1"/>
    <property type="molecule type" value="Genomic_DNA"/>
</dbReference>
<dbReference type="Pfam" id="PF05229">
    <property type="entry name" value="SCPU"/>
    <property type="match status" value="1"/>
</dbReference>
<dbReference type="SMART" id="SM00972">
    <property type="entry name" value="SCPU"/>
    <property type="match status" value="1"/>
</dbReference>
<dbReference type="InterPro" id="IPR007893">
    <property type="entry name" value="Spore_coat_U/FanG"/>
</dbReference>
<dbReference type="PANTHER" id="PTHR37089:SF3">
    <property type="entry name" value="EXPORTED PROTEIN"/>
    <property type="match status" value="1"/>
</dbReference>
<evidence type="ECO:0000313" key="2">
    <source>
        <dbReference type="EMBL" id="TPG54869.1"/>
    </source>
</evidence>
<protein>
    <submittedName>
        <fullName evidence="2">Spore coat U domain-containing protein</fullName>
    </submittedName>
</protein>
<reference evidence="2 3" key="1">
    <citation type="journal article" date="2019" name="Environ. Microbiol.">
        <title>Species interactions and distinct microbial communities in high Arctic permafrost affected cryosols are associated with the CH4 and CO2 gas fluxes.</title>
        <authorList>
            <person name="Altshuler I."/>
            <person name="Hamel J."/>
            <person name="Turney S."/>
            <person name="Magnuson E."/>
            <person name="Levesque R."/>
            <person name="Greer C."/>
            <person name="Whyte L.G."/>
        </authorList>
    </citation>
    <scope>NUCLEOTIDE SEQUENCE [LARGE SCALE GENOMIC DNA]</scope>
    <source>
        <strain evidence="2 3">E6.1</strain>
    </source>
</reference>
<feature type="domain" description="Spore coat protein U/FanG" evidence="1">
    <location>
        <begin position="2"/>
        <end position="133"/>
    </location>
</feature>
<dbReference type="RefSeq" id="WP_140850009.1">
    <property type="nucleotide sequence ID" value="NZ_RCZC01000002.1"/>
</dbReference>
<dbReference type="PANTHER" id="PTHR37089">
    <property type="entry name" value="PROTEIN U-RELATED"/>
    <property type="match status" value="1"/>
</dbReference>
<evidence type="ECO:0000259" key="1">
    <source>
        <dbReference type="Pfam" id="PF05229"/>
    </source>
</evidence>
<dbReference type="OrthoDB" id="582666at2"/>
<dbReference type="AlphaFoldDB" id="A0A502FZH3"/>
<accession>A0A502FZH3</accession>